<organism evidence="2 3">
    <name type="scientific">Kutzneria buriramensis</name>
    <dbReference type="NCBI Taxonomy" id="1045776"/>
    <lineage>
        <taxon>Bacteria</taxon>
        <taxon>Bacillati</taxon>
        <taxon>Actinomycetota</taxon>
        <taxon>Actinomycetes</taxon>
        <taxon>Pseudonocardiales</taxon>
        <taxon>Pseudonocardiaceae</taxon>
        <taxon>Kutzneria</taxon>
    </lineage>
</organism>
<keyword evidence="1" id="KW-0472">Membrane</keyword>
<name>A0A3E0HBW0_9PSEU</name>
<dbReference type="AlphaFoldDB" id="A0A3E0HBW0"/>
<evidence type="ECO:0000313" key="3">
    <source>
        <dbReference type="Proteomes" id="UP000256269"/>
    </source>
</evidence>
<keyword evidence="1" id="KW-0812">Transmembrane</keyword>
<feature type="transmembrane region" description="Helical" evidence="1">
    <location>
        <begin position="37"/>
        <end position="54"/>
    </location>
</feature>
<evidence type="ECO:0000313" key="2">
    <source>
        <dbReference type="EMBL" id="REH41882.1"/>
    </source>
</evidence>
<reference evidence="2 3" key="1">
    <citation type="submission" date="2018-08" db="EMBL/GenBank/DDBJ databases">
        <title>Genomic Encyclopedia of Archaeal and Bacterial Type Strains, Phase II (KMG-II): from individual species to whole genera.</title>
        <authorList>
            <person name="Goeker M."/>
        </authorList>
    </citation>
    <scope>NUCLEOTIDE SEQUENCE [LARGE SCALE GENOMIC DNA]</scope>
    <source>
        <strain evidence="2 3">DSM 45791</strain>
    </source>
</reference>
<keyword evidence="1" id="KW-1133">Transmembrane helix</keyword>
<evidence type="ECO:0000256" key="1">
    <source>
        <dbReference type="SAM" id="Phobius"/>
    </source>
</evidence>
<protein>
    <submittedName>
        <fullName evidence="2">Uncharacterized protein</fullName>
    </submittedName>
</protein>
<accession>A0A3E0HBW0</accession>
<feature type="transmembrane region" description="Helical" evidence="1">
    <location>
        <begin position="61"/>
        <end position="79"/>
    </location>
</feature>
<dbReference type="OrthoDB" id="8854623at2"/>
<comment type="caution">
    <text evidence="2">The sequence shown here is derived from an EMBL/GenBank/DDBJ whole genome shotgun (WGS) entry which is preliminary data.</text>
</comment>
<feature type="transmembrane region" description="Helical" evidence="1">
    <location>
        <begin position="91"/>
        <end position="109"/>
    </location>
</feature>
<sequence>MARGFGYLMIVEAATFLVASLLHLTVEWEPAAAGPEAVIGVVVAAGAACVLVGLRRARAIALWSIGFATFGTLVGITAITAGTGPRSVPDLTYHALILTTLVASLVLFARSRTPASRA</sequence>
<dbReference type="EMBL" id="QUNO01000011">
    <property type="protein sequence ID" value="REH41882.1"/>
    <property type="molecule type" value="Genomic_DNA"/>
</dbReference>
<dbReference type="RefSeq" id="WP_116177907.1">
    <property type="nucleotide sequence ID" value="NZ_CP144375.1"/>
</dbReference>
<proteinExistence type="predicted"/>
<keyword evidence="3" id="KW-1185">Reference proteome</keyword>
<gene>
    <name evidence="2" type="ORF">BCF44_111186</name>
</gene>
<dbReference type="Proteomes" id="UP000256269">
    <property type="component" value="Unassembled WGS sequence"/>
</dbReference>
<feature type="transmembrane region" description="Helical" evidence="1">
    <location>
        <begin position="7"/>
        <end position="25"/>
    </location>
</feature>